<evidence type="ECO:0000256" key="6">
    <source>
        <dbReference type="ARBA" id="ARBA00023136"/>
    </source>
</evidence>
<accession>A0A4U0SVA7</accession>
<dbReference type="Gene3D" id="3.40.50.12580">
    <property type="match status" value="1"/>
</dbReference>
<sequence>MPRFSVIVPVHKVQGFLRECLDSALSQSFADIEVIAVDDASPDHSGRIIDEYAARDSRLVPLHHTDNLGVGRSRNDGAERATGDYLLFLDGDDTIAPGSLEALDTRLKQDGDPDILYFDHVRTYWWDTTEKSLFGELLASAGTDVFAITDRPEFLKLFAMTSNRVYRRDFYQDNGFLFDDGIYEDALVSYKTMLTATRISCTDRVCLQYRQRRSGASTRSPGREHFVIFEQYSKLFAFLGGKEHLDALRPQIFERAASHILFCLNNPDRIPLPLRREFLNRAVKWYRAHAPAGFVPTAELRPLAHGGYLRMRLAERYQAAQRNAAKRRRKVRQAWSGRAKSAFYRFQLRRPVDPNLAVYAAYWDRGMLCNPAAIYRKARELAPHIRGVWVVRKSDADRVPAGVEYVIPGTKRYWKAMARAKYLVNNVNFANTVIKRPGTIHVQTHHGTPLKKMGIDQQRYPASTNGMSFRKLLDRVDRWDFSISANPHSSEVWERVYPSSFRQLESGYPRNDVYFTAGAAGVDAARAALGITPRQTAILYAPTMRDYQKGYVPRIDLARVCRELGPDFVLLTRVHYFHAGDDTIQELHDQGLIIDVSRHPSVEELCLAADALVTDYSSIMFDYANLDRPIVIHADDWPVYRASRGVYFDLLSGTPGETPGPVSTSDAQLIDIFRGGSWRGTRSSELRAAFRTRFCTYDDGRAAERVVRRVFLGEPGLIPVTPLADRTPAPSPAEITGRSLVPAPGEPTDREAVSR</sequence>
<comment type="subcellular location">
    <subcellularLocation>
        <location evidence="1">Cell membrane</location>
        <topology evidence="1">Peripheral membrane protein</topology>
    </subcellularLocation>
</comment>
<evidence type="ECO:0000256" key="7">
    <source>
        <dbReference type="SAM" id="MobiDB-lite"/>
    </source>
</evidence>
<evidence type="ECO:0000256" key="2">
    <source>
        <dbReference type="ARBA" id="ARBA00010488"/>
    </source>
</evidence>
<evidence type="ECO:0000313" key="10">
    <source>
        <dbReference type="Proteomes" id="UP000305778"/>
    </source>
</evidence>
<dbReference type="SUPFAM" id="SSF53756">
    <property type="entry name" value="UDP-Glycosyltransferase/glycogen phosphorylase"/>
    <property type="match status" value="1"/>
</dbReference>
<dbReference type="Proteomes" id="UP000305778">
    <property type="component" value="Unassembled WGS sequence"/>
</dbReference>
<dbReference type="InterPro" id="IPR001173">
    <property type="entry name" value="Glyco_trans_2-like"/>
</dbReference>
<evidence type="ECO:0000259" key="8">
    <source>
        <dbReference type="Pfam" id="PF00535"/>
    </source>
</evidence>
<gene>
    <name evidence="9" type="ORF">FCI23_02150</name>
</gene>
<protein>
    <submittedName>
        <fullName evidence="9">Glycosyltransferase</fullName>
    </submittedName>
</protein>
<keyword evidence="4 9" id="KW-0808">Transferase</keyword>
<dbReference type="EMBL" id="SUMC01000001">
    <property type="protein sequence ID" value="TKA13508.1"/>
    <property type="molecule type" value="Genomic_DNA"/>
</dbReference>
<dbReference type="RefSeq" id="WP_136721667.1">
    <property type="nucleotide sequence ID" value="NZ_SUMC01000001.1"/>
</dbReference>
<dbReference type="InterPro" id="IPR043149">
    <property type="entry name" value="TagF_N"/>
</dbReference>
<dbReference type="GO" id="GO:0047355">
    <property type="term" value="F:CDP-glycerol glycerophosphotransferase activity"/>
    <property type="evidence" value="ECO:0007669"/>
    <property type="project" value="InterPro"/>
</dbReference>
<dbReference type="OrthoDB" id="3183633at2"/>
<feature type="domain" description="Glycosyltransferase 2-like" evidence="8">
    <location>
        <begin position="5"/>
        <end position="172"/>
    </location>
</feature>
<organism evidence="9 10">
    <name type="scientific">Actinacidiphila oryziradicis</name>
    <dbReference type="NCBI Taxonomy" id="2571141"/>
    <lineage>
        <taxon>Bacteria</taxon>
        <taxon>Bacillati</taxon>
        <taxon>Actinomycetota</taxon>
        <taxon>Actinomycetes</taxon>
        <taxon>Kitasatosporales</taxon>
        <taxon>Streptomycetaceae</taxon>
        <taxon>Actinacidiphila</taxon>
    </lineage>
</organism>
<evidence type="ECO:0000256" key="1">
    <source>
        <dbReference type="ARBA" id="ARBA00004202"/>
    </source>
</evidence>
<keyword evidence="10" id="KW-1185">Reference proteome</keyword>
<reference evidence="9 10" key="1">
    <citation type="submission" date="2019-04" db="EMBL/GenBank/DDBJ databases">
        <title>Streptomyces oryziradicis sp. nov., a novel actinomycete isolated from rhizosphere soil of rice (Oryza sativa L.).</title>
        <authorList>
            <person name="Li C."/>
        </authorList>
    </citation>
    <scope>NUCLEOTIDE SEQUENCE [LARGE SCALE GENOMIC DNA]</scope>
    <source>
        <strain evidence="9 10">NEAU-C40</strain>
    </source>
</reference>
<keyword evidence="5" id="KW-0777">Teichoic acid biosynthesis</keyword>
<evidence type="ECO:0000256" key="5">
    <source>
        <dbReference type="ARBA" id="ARBA00022944"/>
    </source>
</evidence>
<dbReference type="Pfam" id="PF04464">
    <property type="entry name" value="Glyphos_transf"/>
    <property type="match status" value="1"/>
</dbReference>
<dbReference type="FunFam" id="3.90.550.10:FF:000196">
    <property type="entry name" value="Glycosyl transferase"/>
    <property type="match status" value="1"/>
</dbReference>
<dbReference type="SUPFAM" id="SSF53448">
    <property type="entry name" value="Nucleotide-diphospho-sugar transferases"/>
    <property type="match status" value="1"/>
</dbReference>
<proteinExistence type="inferred from homology"/>
<dbReference type="Gene3D" id="3.90.550.10">
    <property type="entry name" value="Spore Coat Polysaccharide Biosynthesis Protein SpsA, Chain A"/>
    <property type="match status" value="1"/>
</dbReference>
<dbReference type="InterPro" id="IPR043148">
    <property type="entry name" value="TagF_C"/>
</dbReference>
<dbReference type="CDD" id="cd00761">
    <property type="entry name" value="Glyco_tranf_GTA_type"/>
    <property type="match status" value="1"/>
</dbReference>
<dbReference type="Gene3D" id="3.40.50.11820">
    <property type="match status" value="1"/>
</dbReference>
<evidence type="ECO:0000313" key="9">
    <source>
        <dbReference type="EMBL" id="TKA13508.1"/>
    </source>
</evidence>
<dbReference type="Pfam" id="PF00535">
    <property type="entry name" value="Glycos_transf_2"/>
    <property type="match status" value="1"/>
</dbReference>
<dbReference type="InterPro" id="IPR051612">
    <property type="entry name" value="Teichoic_Acid_Biosynth"/>
</dbReference>
<dbReference type="GO" id="GO:0005886">
    <property type="term" value="C:plasma membrane"/>
    <property type="evidence" value="ECO:0007669"/>
    <property type="project" value="UniProtKB-SubCell"/>
</dbReference>
<feature type="region of interest" description="Disordered" evidence="7">
    <location>
        <begin position="721"/>
        <end position="755"/>
    </location>
</feature>
<name>A0A4U0SVA7_9ACTN</name>
<dbReference type="InterPro" id="IPR029044">
    <property type="entry name" value="Nucleotide-diphossugar_trans"/>
</dbReference>
<dbReference type="PANTHER" id="PTHR37316:SF3">
    <property type="entry name" value="TEICHOIC ACID GLYCEROL-PHOSPHATE TRANSFERASE"/>
    <property type="match status" value="1"/>
</dbReference>
<dbReference type="GO" id="GO:0019350">
    <property type="term" value="P:teichoic acid biosynthetic process"/>
    <property type="evidence" value="ECO:0007669"/>
    <property type="project" value="UniProtKB-KW"/>
</dbReference>
<keyword evidence="6" id="KW-0472">Membrane</keyword>
<keyword evidence="3" id="KW-1003">Cell membrane</keyword>
<comment type="similarity">
    <text evidence="2">Belongs to the CDP-glycerol glycerophosphotransferase family.</text>
</comment>
<comment type="caution">
    <text evidence="9">The sequence shown here is derived from an EMBL/GenBank/DDBJ whole genome shotgun (WGS) entry which is preliminary data.</text>
</comment>
<evidence type="ECO:0000256" key="4">
    <source>
        <dbReference type="ARBA" id="ARBA00022679"/>
    </source>
</evidence>
<dbReference type="InterPro" id="IPR007554">
    <property type="entry name" value="Glycerophosphate_synth"/>
</dbReference>
<evidence type="ECO:0000256" key="3">
    <source>
        <dbReference type="ARBA" id="ARBA00022475"/>
    </source>
</evidence>
<dbReference type="AlphaFoldDB" id="A0A4U0SVA7"/>
<dbReference type="PANTHER" id="PTHR37316">
    <property type="entry name" value="TEICHOIC ACID GLYCEROL-PHOSPHATE PRIMASE"/>
    <property type="match status" value="1"/>
</dbReference>